<dbReference type="PIRSF" id="PIRSF002741">
    <property type="entry name" value="MppA"/>
    <property type="match status" value="1"/>
</dbReference>
<dbReference type="Pfam" id="PF00496">
    <property type="entry name" value="SBP_bac_5"/>
    <property type="match status" value="1"/>
</dbReference>
<feature type="chain" id="PRO_5035148518" evidence="4">
    <location>
        <begin position="25"/>
        <end position="531"/>
    </location>
</feature>
<dbReference type="Gene3D" id="3.10.105.10">
    <property type="entry name" value="Dipeptide-binding Protein, Domain 3"/>
    <property type="match status" value="1"/>
</dbReference>
<comment type="caution">
    <text evidence="6">The sequence shown here is derived from an EMBL/GenBank/DDBJ whole genome shotgun (WGS) entry which is preliminary data.</text>
</comment>
<evidence type="ECO:0000313" key="6">
    <source>
        <dbReference type="EMBL" id="MBK0399522.1"/>
    </source>
</evidence>
<dbReference type="Gene3D" id="3.40.190.10">
    <property type="entry name" value="Periplasmic binding protein-like II"/>
    <property type="match status" value="1"/>
</dbReference>
<dbReference type="AlphaFoldDB" id="A0A8J7SFG3"/>
<dbReference type="SUPFAM" id="SSF53850">
    <property type="entry name" value="Periplasmic binding protein-like II"/>
    <property type="match status" value="1"/>
</dbReference>
<feature type="signal peptide" evidence="4">
    <location>
        <begin position="1"/>
        <end position="24"/>
    </location>
</feature>
<evidence type="ECO:0000313" key="7">
    <source>
        <dbReference type="Proteomes" id="UP000655420"/>
    </source>
</evidence>
<accession>A0A8J7SFG3</accession>
<dbReference type="InterPro" id="IPR030678">
    <property type="entry name" value="Peptide/Ni-bd"/>
</dbReference>
<dbReference type="PANTHER" id="PTHR30290">
    <property type="entry name" value="PERIPLASMIC BINDING COMPONENT OF ABC TRANSPORTER"/>
    <property type="match status" value="1"/>
</dbReference>
<dbReference type="GO" id="GO:1904680">
    <property type="term" value="F:peptide transmembrane transporter activity"/>
    <property type="evidence" value="ECO:0007669"/>
    <property type="project" value="TreeGrafter"/>
</dbReference>
<dbReference type="GO" id="GO:0015833">
    <property type="term" value="P:peptide transport"/>
    <property type="evidence" value="ECO:0007669"/>
    <property type="project" value="TreeGrafter"/>
</dbReference>
<protein>
    <submittedName>
        <fullName evidence="6">ABC transporter substrate-binding protein</fullName>
    </submittedName>
</protein>
<gene>
    <name evidence="6" type="ORF">H0I76_09990</name>
</gene>
<feature type="domain" description="Solute-binding protein family 5" evidence="5">
    <location>
        <begin position="72"/>
        <end position="443"/>
    </location>
</feature>
<organism evidence="6 7">
    <name type="scientific">Thermohalobaculum xanthum</name>
    <dbReference type="NCBI Taxonomy" id="2753746"/>
    <lineage>
        <taxon>Bacteria</taxon>
        <taxon>Pseudomonadati</taxon>
        <taxon>Pseudomonadota</taxon>
        <taxon>Alphaproteobacteria</taxon>
        <taxon>Rhodobacterales</taxon>
        <taxon>Paracoccaceae</taxon>
        <taxon>Thermohalobaculum</taxon>
    </lineage>
</organism>
<dbReference type="Proteomes" id="UP000655420">
    <property type="component" value="Unassembled WGS sequence"/>
</dbReference>
<sequence>MGRHSRILAAIGLSLALVTGPALAQQSGGTLVQVTVPEPPNLASYLSTSGPIGQVAAKVYEGLIDVGDGLTLKPSLAESWTVSEDGKTITFKLREGVTWHDGKPFTSADVQYGIMNVLREVHPRGGATLKVIEAVETPDDYTAVFKLSEPAPYLMISLNGYESPIVAKHLFEGTDPRENPTANAPVGTGPFKFVEWQKGQFVRLDKNENYWQEGKPYLDRVVVRFIADASTRTAAIENGEVHFGAFGAIPNIDVPRLGEMPEIDVTTKGYEYVAPIMQLQFNVTKAPFDNPLVRKAIATALDRQFVIDNIWFGFGKPATGPIHSAFEPSGIFTTDGVESFEVDDRIAKANAMLDEAGLPRDADGIRFRMIHDLTPYGEEWRRFGEYVKQVLAELGIAAELRYEDVATWLKRVYTDYDYEMSSNWLYGLPDPVLGVHRQYHSNQIRPGTVFVNGTKWSSPETDALMDAASVENDPKKRAELYHDFQRQIVDASPIIFMHELEFTTVHSANLKNAVMGPLGVYHSFADAYFEQ</sequence>
<dbReference type="PANTHER" id="PTHR30290:SF38">
    <property type="entry name" value="D,D-DIPEPTIDE-BINDING PERIPLASMIC PROTEIN DDPA-RELATED"/>
    <property type="match status" value="1"/>
</dbReference>
<proteinExistence type="inferred from homology"/>
<comment type="similarity">
    <text evidence="2">Belongs to the bacterial solute-binding protein 5 family.</text>
</comment>
<keyword evidence="3 4" id="KW-0732">Signal</keyword>
<dbReference type="EMBL" id="JAEHHL010000006">
    <property type="protein sequence ID" value="MBK0399522.1"/>
    <property type="molecule type" value="Genomic_DNA"/>
</dbReference>
<evidence type="ECO:0000256" key="2">
    <source>
        <dbReference type="ARBA" id="ARBA00005695"/>
    </source>
</evidence>
<reference evidence="6" key="1">
    <citation type="submission" date="2020-12" db="EMBL/GenBank/DDBJ databases">
        <title>Bacterial taxonomy.</title>
        <authorList>
            <person name="Pan X."/>
        </authorList>
    </citation>
    <scope>NUCLEOTIDE SEQUENCE</scope>
    <source>
        <strain evidence="6">M0105</strain>
    </source>
</reference>
<dbReference type="CDD" id="cd08517">
    <property type="entry name" value="PBP2_NikA_DppA_OppA_like_13"/>
    <property type="match status" value="1"/>
</dbReference>
<dbReference type="InterPro" id="IPR039424">
    <property type="entry name" value="SBP_5"/>
</dbReference>
<name>A0A8J7SFG3_9RHOB</name>
<evidence type="ECO:0000256" key="4">
    <source>
        <dbReference type="SAM" id="SignalP"/>
    </source>
</evidence>
<evidence type="ECO:0000256" key="3">
    <source>
        <dbReference type="ARBA" id="ARBA00022729"/>
    </source>
</evidence>
<comment type="subcellular location">
    <subcellularLocation>
        <location evidence="1">Periplasm</location>
    </subcellularLocation>
</comment>
<keyword evidence="7" id="KW-1185">Reference proteome</keyword>
<dbReference type="GO" id="GO:0030288">
    <property type="term" value="C:outer membrane-bounded periplasmic space"/>
    <property type="evidence" value="ECO:0007669"/>
    <property type="project" value="UniProtKB-ARBA"/>
</dbReference>
<dbReference type="GO" id="GO:0043190">
    <property type="term" value="C:ATP-binding cassette (ABC) transporter complex"/>
    <property type="evidence" value="ECO:0007669"/>
    <property type="project" value="InterPro"/>
</dbReference>
<evidence type="ECO:0000259" key="5">
    <source>
        <dbReference type="Pfam" id="PF00496"/>
    </source>
</evidence>
<dbReference type="InterPro" id="IPR000914">
    <property type="entry name" value="SBP_5_dom"/>
</dbReference>
<dbReference type="RefSeq" id="WP_200609732.1">
    <property type="nucleotide sequence ID" value="NZ_JAEHHL010000006.1"/>
</dbReference>
<evidence type="ECO:0000256" key="1">
    <source>
        <dbReference type="ARBA" id="ARBA00004418"/>
    </source>
</evidence>